<feature type="compositionally biased region" description="Basic and acidic residues" evidence="1">
    <location>
        <begin position="233"/>
        <end position="243"/>
    </location>
</feature>
<proteinExistence type="predicted"/>
<dbReference type="PANTHER" id="PTHR37451">
    <property type="entry name" value="MARVEL DOMAIN"/>
    <property type="match status" value="1"/>
</dbReference>
<evidence type="ECO:0000313" key="3">
    <source>
        <dbReference type="EMBL" id="WPH00846.1"/>
    </source>
</evidence>
<dbReference type="EMBL" id="CP138584">
    <property type="protein sequence ID" value="WPH00846.1"/>
    <property type="molecule type" value="Genomic_DNA"/>
</dbReference>
<evidence type="ECO:0000256" key="2">
    <source>
        <dbReference type="SAM" id="Phobius"/>
    </source>
</evidence>
<accession>A0AAQ3R4E7</accession>
<evidence type="ECO:0000313" key="4">
    <source>
        <dbReference type="Proteomes" id="UP001303373"/>
    </source>
</evidence>
<keyword evidence="2" id="KW-1133">Transmembrane helix</keyword>
<feature type="region of interest" description="Disordered" evidence="1">
    <location>
        <begin position="168"/>
        <end position="202"/>
    </location>
</feature>
<gene>
    <name evidence="3" type="ORF">R9X50_00367600</name>
</gene>
<name>A0AAQ3R4E7_9PEZI</name>
<evidence type="ECO:0000256" key="1">
    <source>
        <dbReference type="SAM" id="MobiDB-lite"/>
    </source>
</evidence>
<dbReference type="PROSITE" id="PS51257">
    <property type="entry name" value="PROKAR_LIPOPROTEIN"/>
    <property type="match status" value="1"/>
</dbReference>
<feature type="region of interest" description="Disordered" evidence="1">
    <location>
        <begin position="280"/>
        <end position="310"/>
    </location>
</feature>
<feature type="region of interest" description="Disordered" evidence="1">
    <location>
        <begin position="233"/>
        <end position="258"/>
    </location>
</feature>
<feature type="transmembrane region" description="Helical" evidence="2">
    <location>
        <begin position="46"/>
        <end position="64"/>
    </location>
</feature>
<dbReference type="AlphaFoldDB" id="A0AAQ3R4E7"/>
<dbReference type="PANTHER" id="PTHR37451:SF3">
    <property type="entry name" value="MARVEL DOMAIN-CONTAINING PROTEIN"/>
    <property type="match status" value="1"/>
</dbReference>
<dbReference type="Proteomes" id="UP001303373">
    <property type="component" value="Chromosome 5"/>
</dbReference>
<organism evidence="3 4">
    <name type="scientific">Acrodontium crateriforme</name>
    <dbReference type="NCBI Taxonomy" id="150365"/>
    <lineage>
        <taxon>Eukaryota</taxon>
        <taxon>Fungi</taxon>
        <taxon>Dikarya</taxon>
        <taxon>Ascomycota</taxon>
        <taxon>Pezizomycotina</taxon>
        <taxon>Dothideomycetes</taxon>
        <taxon>Dothideomycetidae</taxon>
        <taxon>Mycosphaerellales</taxon>
        <taxon>Teratosphaeriaceae</taxon>
        <taxon>Acrodontium</taxon>
    </lineage>
</organism>
<reference evidence="3 4" key="1">
    <citation type="submission" date="2023-11" db="EMBL/GenBank/DDBJ databases">
        <title>An acidophilic fungus is an integral part of prey digestion in a carnivorous sundew plant.</title>
        <authorList>
            <person name="Tsai I.J."/>
        </authorList>
    </citation>
    <scope>NUCLEOTIDE SEQUENCE [LARGE SCALE GENOMIC DNA]</scope>
    <source>
        <strain evidence="3">169a</strain>
    </source>
</reference>
<feature type="transmembrane region" description="Helical" evidence="2">
    <location>
        <begin position="136"/>
        <end position="156"/>
    </location>
</feature>
<keyword evidence="4" id="KW-1185">Reference proteome</keyword>
<protein>
    <recommendedName>
        <fullName evidence="5">MARVEL domain-containing protein</fullName>
    </recommendedName>
</protein>
<keyword evidence="2" id="KW-0472">Membrane</keyword>
<feature type="transmembrane region" description="Helical" evidence="2">
    <location>
        <begin position="12"/>
        <end position="34"/>
    </location>
</feature>
<keyword evidence="2" id="KW-0812">Transmembrane</keyword>
<feature type="transmembrane region" description="Helical" evidence="2">
    <location>
        <begin position="76"/>
        <end position="100"/>
    </location>
</feature>
<sequence>MRIQQTKQQKIKAVTHFTQAFFIFIAGCLALGVLTKDGGSGAQIGYYFALCFFSIPALIYQVMVPMWTRAWRFANVYAYATIDMLFVVLWFAAFVAVAQWNSAGLKKGEDSKDSAGNGTCAKFGYGSQAKCETSKAAVGFGVIVCALFIASTVLSLQAVMEFKRTGVPSNAEHKAGQSAGGKLEKTDEDEANKDAWSTNTDDVEGGIYASPFGDHNADTTYDHADRQGLLYPHDEQCDDEHSSRHSPHAENGMHNPGRAMSYGSDHHSVNMPDDPYNDAHALNELNPTSHSHRPSLSDRLNFPQGNYFAA</sequence>
<evidence type="ECO:0008006" key="5">
    <source>
        <dbReference type="Google" id="ProtNLM"/>
    </source>
</evidence>